<proteinExistence type="predicted"/>
<dbReference type="FunFam" id="3.30.200.20:FF:000307">
    <property type="entry name" value="pollen receptor-like kinase 1"/>
    <property type="match status" value="1"/>
</dbReference>
<protein>
    <recommendedName>
        <fullName evidence="17">Protein kinase domain-containing protein</fullName>
    </recommendedName>
</protein>
<accession>A0A9Q0C416</accession>
<dbReference type="InterPro" id="IPR050994">
    <property type="entry name" value="At_inactive_RLKs"/>
</dbReference>
<evidence type="ECO:0000256" key="4">
    <source>
        <dbReference type="ARBA" id="ARBA00022614"/>
    </source>
</evidence>
<keyword evidence="9 13" id="KW-0067">ATP-binding</keyword>
<dbReference type="FunFam" id="1.10.510.10:FF:000585">
    <property type="entry name" value="Probable inactive receptor kinase At1g48480"/>
    <property type="match status" value="1"/>
</dbReference>
<feature type="domain" description="Protein kinase" evidence="17">
    <location>
        <begin position="375"/>
        <end position="646"/>
    </location>
</feature>
<dbReference type="GO" id="GO:0005886">
    <property type="term" value="C:plasma membrane"/>
    <property type="evidence" value="ECO:0007669"/>
    <property type="project" value="UniProtKB-SubCell"/>
</dbReference>
<keyword evidence="19" id="KW-1185">Reference proteome</keyword>
<feature type="transmembrane region" description="Helical" evidence="15">
    <location>
        <begin position="268"/>
        <end position="291"/>
    </location>
</feature>
<evidence type="ECO:0000256" key="3">
    <source>
        <dbReference type="ARBA" id="ARBA00022553"/>
    </source>
</evidence>
<evidence type="ECO:0000256" key="9">
    <source>
        <dbReference type="ARBA" id="ARBA00022840"/>
    </source>
</evidence>
<comment type="subcellular location">
    <subcellularLocation>
        <location evidence="1">Cell membrane</location>
        <topology evidence="1">Single-pass membrane protein</topology>
    </subcellularLocation>
</comment>
<comment type="caution">
    <text evidence="18">The sequence shown here is derived from an EMBL/GenBank/DDBJ whole genome shotgun (WGS) entry which is preliminary data.</text>
</comment>
<gene>
    <name evidence="18" type="ORF">LUZ63_018244</name>
</gene>
<dbReference type="InterPro" id="IPR032675">
    <property type="entry name" value="LRR_dom_sf"/>
</dbReference>
<dbReference type="Gene3D" id="3.30.200.20">
    <property type="entry name" value="Phosphorylase Kinase, domain 1"/>
    <property type="match status" value="1"/>
</dbReference>
<evidence type="ECO:0000256" key="15">
    <source>
        <dbReference type="SAM" id="Phobius"/>
    </source>
</evidence>
<evidence type="ECO:0000256" key="12">
    <source>
        <dbReference type="ARBA" id="ARBA00023170"/>
    </source>
</evidence>
<dbReference type="InterPro" id="IPR000719">
    <property type="entry name" value="Prot_kinase_dom"/>
</dbReference>
<feature type="region of interest" description="Disordered" evidence="14">
    <location>
        <begin position="233"/>
        <end position="261"/>
    </location>
</feature>
<dbReference type="Pfam" id="PF08263">
    <property type="entry name" value="LRRNT_2"/>
    <property type="match status" value="1"/>
</dbReference>
<dbReference type="InterPro" id="IPR011009">
    <property type="entry name" value="Kinase-like_dom_sf"/>
</dbReference>
<keyword evidence="3" id="KW-0597">Phosphoprotein</keyword>
<evidence type="ECO:0000256" key="14">
    <source>
        <dbReference type="SAM" id="MobiDB-lite"/>
    </source>
</evidence>
<dbReference type="AlphaFoldDB" id="A0A9Q0C416"/>
<keyword evidence="6 16" id="KW-0732">Signal</keyword>
<evidence type="ECO:0000256" key="11">
    <source>
        <dbReference type="ARBA" id="ARBA00023136"/>
    </source>
</evidence>
<keyword evidence="8 13" id="KW-0547">Nucleotide-binding</keyword>
<evidence type="ECO:0000256" key="10">
    <source>
        <dbReference type="ARBA" id="ARBA00022989"/>
    </source>
</evidence>
<feature type="region of interest" description="Disordered" evidence="14">
    <location>
        <begin position="647"/>
        <end position="675"/>
    </location>
</feature>
<evidence type="ECO:0000313" key="19">
    <source>
        <dbReference type="Proteomes" id="UP001151287"/>
    </source>
</evidence>
<evidence type="ECO:0000256" key="5">
    <source>
        <dbReference type="ARBA" id="ARBA00022692"/>
    </source>
</evidence>
<dbReference type="Proteomes" id="UP001151287">
    <property type="component" value="Unassembled WGS sequence"/>
</dbReference>
<evidence type="ECO:0000256" key="16">
    <source>
        <dbReference type="SAM" id="SignalP"/>
    </source>
</evidence>
<dbReference type="FunFam" id="3.80.10.10:FF:000234">
    <property type="entry name" value="Probable inactive receptor kinase RLK902"/>
    <property type="match status" value="1"/>
</dbReference>
<feature type="chain" id="PRO_5040325394" description="Protein kinase domain-containing protein" evidence="16">
    <location>
        <begin position="32"/>
        <end position="675"/>
    </location>
</feature>
<dbReference type="GO" id="GO:0004672">
    <property type="term" value="F:protein kinase activity"/>
    <property type="evidence" value="ECO:0007669"/>
    <property type="project" value="InterPro"/>
</dbReference>
<feature type="signal peptide" evidence="16">
    <location>
        <begin position="1"/>
        <end position="31"/>
    </location>
</feature>
<evidence type="ECO:0000256" key="2">
    <source>
        <dbReference type="ARBA" id="ARBA00022475"/>
    </source>
</evidence>
<keyword evidence="5 15" id="KW-0812">Transmembrane</keyword>
<dbReference type="InterPro" id="IPR001611">
    <property type="entry name" value="Leu-rich_rpt"/>
</dbReference>
<dbReference type="Pfam" id="PF13855">
    <property type="entry name" value="LRR_8"/>
    <property type="match status" value="1"/>
</dbReference>
<sequence length="675" mass="70699">MLLPPPLMASRALSYLVIISLLSFLSPPINGDIAGDTQALLSFKAVVRPSLPWNTSVSTCSWPGVGCSGNTITVLRLPGSSLSGEIPSGTLGKLTGLRTLSLRLNELSGQLPSDFSSLTELRNLYLQGNRFTGEFPSFLSSLKNLVRLNLAGNNFTGSIPPSLNNLTRLATLYLENNGFQGGIPDLSNAPLAQFNVSYNNLNGSIPKKLRSMPENSFLGTGLCGGPLGPCPGEAVPSPGGAPAGAPGTAGETGDNGTKEKKKKLSGGAIAGIAIGCVIGALILLALVVLLCRRGAGGRKTAAVPPKVPDVGTNGGVRSVPASGNGSAYVGSGGAGGGGAAVAGAAVAAGAAANQKEKQLVFLNGKEAFDLEDLLRASAEVLGKGTFGTAYKAVMETGSAVAVKRLKDVELGEVEFRQKVEQIGAIKDDKYVVPLMAYYYSRDEKLLVYEYMPMGSLSALLHGNRGSGHTPLNWETRFSIALSAARGLSHIHAAGPTSSHGNIKSSNILLTNNYDARVSDHGLSTLVGPVPSSPARVSGYRAPEVTDVRRVSQKADVYSFGVLLLELLTGKAPTQTLLNEEGVDLPRWVQSVVREEWTSEVFDMELLRYGNVEDEMVQLLQLAIDCAAQHPDSRPHMADVAARIEEIRRTGSTTATAGPPQPESIDGDDMSSIRTE</sequence>
<dbReference type="PANTHER" id="PTHR48010:SF76">
    <property type="entry name" value="INACTIVE RECEPTOR KINASE RLK902-RELATED"/>
    <property type="match status" value="1"/>
</dbReference>
<dbReference type="PANTHER" id="PTHR48010">
    <property type="entry name" value="OS05G0588300 PROTEIN"/>
    <property type="match status" value="1"/>
</dbReference>
<dbReference type="InterPro" id="IPR013210">
    <property type="entry name" value="LRR_N_plant-typ"/>
</dbReference>
<keyword evidence="2" id="KW-1003">Cell membrane</keyword>
<dbReference type="GO" id="GO:0005524">
    <property type="term" value="F:ATP binding"/>
    <property type="evidence" value="ECO:0007669"/>
    <property type="project" value="UniProtKB-UniRule"/>
</dbReference>
<keyword evidence="4" id="KW-0433">Leucine-rich repeat</keyword>
<feature type="binding site" evidence="13">
    <location>
        <position position="403"/>
    </location>
    <ligand>
        <name>ATP</name>
        <dbReference type="ChEBI" id="CHEBI:30616"/>
    </ligand>
</feature>
<dbReference type="PROSITE" id="PS00107">
    <property type="entry name" value="PROTEIN_KINASE_ATP"/>
    <property type="match status" value="1"/>
</dbReference>
<dbReference type="Pfam" id="PF07714">
    <property type="entry name" value="PK_Tyr_Ser-Thr"/>
    <property type="match status" value="1"/>
</dbReference>
<evidence type="ECO:0000256" key="13">
    <source>
        <dbReference type="PROSITE-ProRule" id="PRU10141"/>
    </source>
</evidence>
<dbReference type="InterPro" id="IPR001245">
    <property type="entry name" value="Ser-Thr/Tyr_kinase_cat_dom"/>
</dbReference>
<dbReference type="Gene3D" id="1.10.510.10">
    <property type="entry name" value="Transferase(Phosphotransferase) domain 1"/>
    <property type="match status" value="1"/>
</dbReference>
<feature type="compositionally biased region" description="Low complexity" evidence="14">
    <location>
        <begin position="233"/>
        <end position="252"/>
    </location>
</feature>
<evidence type="ECO:0000313" key="18">
    <source>
        <dbReference type="EMBL" id="KAJ1686854.1"/>
    </source>
</evidence>
<evidence type="ECO:0000256" key="6">
    <source>
        <dbReference type="ARBA" id="ARBA00022729"/>
    </source>
</evidence>
<keyword evidence="7" id="KW-0677">Repeat</keyword>
<dbReference type="Gene3D" id="3.80.10.10">
    <property type="entry name" value="Ribonuclease Inhibitor"/>
    <property type="match status" value="1"/>
</dbReference>
<evidence type="ECO:0000256" key="7">
    <source>
        <dbReference type="ARBA" id="ARBA00022737"/>
    </source>
</evidence>
<dbReference type="OrthoDB" id="652551at2759"/>
<dbReference type="Pfam" id="PF00560">
    <property type="entry name" value="LRR_1"/>
    <property type="match status" value="1"/>
</dbReference>
<keyword evidence="11 15" id="KW-0472">Membrane</keyword>
<dbReference type="InterPro" id="IPR017441">
    <property type="entry name" value="Protein_kinase_ATP_BS"/>
</dbReference>
<dbReference type="PROSITE" id="PS50011">
    <property type="entry name" value="PROTEIN_KINASE_DOM"/>
    <property type="match status" value="1"/>
</dbReference>
<evidence type="ECO:0000256" key="8">
    <source>
        <dbReference type="ARBA" id="ARBA00022741"/>
    </source>
</evidence>
<evidence type="ECO:0000256" key="1">
    <source>
        <dbReference type="ARBA" id="ARBA00004162"/>
    </source>
</evidence>
<keyword evidence="10 15" id="KW-1133">Transmembrane helix</keyword>
<dbReference type="EMBL" id="JAMQYH010000005">
    <property type="protein sequence ID" value="KAJ1686854.1"/>
    <property type="molecule type" value="Genomic_DNA"/>
</dbReference>
<reference evidence="18" key="1">
    <citation type="journal article" date="2022" name="Cell">
        <title>Repeat-based holocentromeres influence genome architecture and karyotype evolution.</title>
        <authorList>
            <person name="Hofstatter P.G."/>
            <person name="Thangavel G."/>
            <person name="Lux T."/>
            <person name="Neumann P."/>
            <person name="Vondrak T."/>
            <person name="Novak P."/>
            <person name="Zhang M."/>
            <person name="Costa L."/>
            <person name="Castellani M."/>
            <person name="Scott A."/>
            <person name="Toegelov H."/>
            <person name="Fuchs J."/>
            <person name="Mata-Sucre Y."/>
            <person name="Dias Y."/>
            <person name="Vanzela A.L.L."/>
            <person name="Huettel B."/>
            <person name="Almeida C.C.S."/>
            <person name="Simkova H."/>
            <person name="Souza G."/>
            <person name="Pedrosa-Harand A."/>
            <person name="Macas J."/>
            <person name="Mayer K.F.X."/>
            <person name="Houben A."/>
            <person name="Marques A."/>
        </authorList>
    </citation>
    <scope>NUCLEOTIDE SEQUENCE</scope>
    <source>
        <strain evidence="18">RhyBre1mFocal</strain>
    </source>
</reference>
<evidence type="ECO:0000259" key="17">
    <source>
        <dbReference type="PROSITE" id="PS50011"/>
    </source>
</evidence>
<dbReference type="SUPFAM" id="SSF56112">
    <property type="entry name" value="Protein kinase-like (PK-like)"/>
    <property type="match status" value="1"/>
</dbReference>
<name>A0A9Q0C416_9POAL</name>
<dbReference type="SUPFAM" id="SSF52058">
    <property type="entry name" value="L domain-like"/>
    <property type="match status" value="1"/>
</dbReference>
<organism evidence="18 19">
    <name type="scientific">Rhynchospora breviuscula</name>
    <dbReference type="NCBI Taxonomy" id="2022672"/>
    <lineage>
        <taxon>Eukaryota</taxon>
        <taxon>Viridiplantae</taxon>
        <taxon>Streptophyta</taxon>
        <taxon>Embryophyta</taxon>
        <taxon>Tracheophyta</taxon>
        <taxon>Spermatophyta</taxon>
        <taxon>Magnoliopsida</taxon>
        <taxon>Liliopsida</taxon>
        <taxon>Poales</taxon>
        <taxon>Cyperaceae</taxon>
        <taxon>Cyperoideae</taxon>
        <taxon>Rhynchosporeae</taxon>
        <taxon>Rhynchospora</taxon>
    </lineage>
</organism>
<keyword evidence="12" id="KW-0675">Receptor</keyword>